<feature type="domain" description="Zn(2)-C6 fungal-type" evidence="2">
    <location>
        <begin position="627"/>
        <end position="662"/>
    </location>
</feature>
<sequence>MLSSGNLEMAQHTTYDLLGRCSSSCSRLEKELHTRDTLKGDIHLRKELHETVDRFRQWESNYEPSIPLVGRSNIRPNTETLPHIEVPLKSTLTALWYFFRKVLESITQEVVEGPTSPIEASQSYPVATPLSVDVIELLDEDSCASSLTNLSLEWPHYDADLPANAASFNKAASRRIDMLFRISSFIPEHDGETESMRDTGLEINESWASELVAEEFRVVTRDNHRLFARLCGAIAQRRHRIDIRRDIGVSDDKSAGHQRRHISSYPLAFSRSKSLLSVRTDIPSLPVVDPDISRFPHIPFTIGETRTYLCPYCLEVQSDLAEHQWQQHVLDDLGPYICTFDSCNVDPFKTKCSWFEHELNQHRVIWHCPCCEQTHETLDNVKTHLRVNHEEFYRKPGLSDLLRQYRNQKTSFRNEDCPFCDGPWTISISSNPRSHAVVSRPVFRDHLATHLEQVALFALTPLNGPGDQNMVDEESWRGLQPASGSVDHLDYWGSDEWNYSWEYLTKGATDTALPYVAVDGPSGLLRESASSRASTSYRNTFSERTVSTQSSYSRIGTDYLPPIQSSLSSPLPFSAKSIGWVPLQIDAQSGRMAAAHPYDQGRLIKGRKKALDPKQRSEAALMRMIGSCSNCKKKKEKCDPGTPCKACLKHYKGDLVNHPCRVSALRYLISEKSPFRQLAEPPLPVHDLVVDGTTRYKIPIIVAFGLPITLEVHLLTDGSLIGDQDRLDSDGDILMGSQLSDAIVMDAALSKSFALPQGLGYFRSGNSSSEHTRVNMRLITHRHLTYQWPPPSDHAEIPNVGERLVLPVVLTTAVMDQMEELLHEHLSDLVINHFAAFPVYVSPLRVLRSVYIYFRAMEPNTEPFNHLREALKLLVLVHCHDDVVIPEAFGDSEIAHIAYNILNPPLTTEVPRPAICFVRAQIREKIPQLAEELTARVFSYLERLFQRGREEDWPTVLALMLVMMMVLETVQYHTSMRPYHHESDINTSHMEHNDTPGESASKTLLSVYAVSFSACHTRLDLTKNLEPIAEGSESLPSSSKFVHNVRKSMQQAEATRYLSAKISQQRTDGDMSFFFDRLVAKLLLLDTS</sequence>
<evidence type="ECO:0000313" key="4">
    <source>
        <dbReference type="Proteomes" id="UP000193240"/>
    </source>
</evidence>
<reference evidence="3 4" key="1">
    <citation type="journal article" date="2017" name="Genome Announc.">
        <title>Genome sequence of the saprophytic ascomycete Epicoccum nigrum ICMP 19927 strain isolated from New Zealand.</title>
        <authorList>
            <person name="Fokin M."/>
            <person name="Fleetwood D."/>
            <person name="Weir B.S."/>
            <person name="Villas-Boas S.G."/>
        </authorList>
    </citation>
    <scope>NUCLEOTIDE SEQUENCE [LARGE SCALE GENOMIC DNA]</scope>
    <source>
        <strain evidence="3 4">ICMP 19927</strain>
    </source>
</reference>
<gene>
    <name evidence="3" type="ORF">B5807_01397</name>
</gene>
<proteinExistence type="predicted"/>
<dbReference type="InterPro" id="IPR036864">
    <property type="entry name" value="Zn2-C6_fun-type_DNA-bd_sf"/>
</dbReference>
<dbReference type="GO" id="GO:0008270">
    <property type="term" value="F:zinc ion binding"/>
    <property type="evidence" value="ECO:0007669"/>
    <property type="project" value="InterPro"/>
</dbReference>
<name>A0A1Y2MDK9_EPING</name>
<evidence type="ECO:0000256" key="1">
    <source>
        <dbReference type="ARBA" id="ARBA00023242"/>
    </source>
</evidence>
<dbReference type="Proteomes" id="UP000193240">
    <property type="component" value="Unassembled WGS sequence"/>
</dbReference>
<dbReference type="STRING" id="105696.A0A1Y2MDK9"/>
<dbReference type="EMBL" id="KZ107838">
    <property type="protein sequence ID" value="OSS54206.1"/>
    <property type="molecule type" value="Genomic_DNA"/>
</dbReference>
<evidence type="ECO:0000259" key="2">
    <source>
        <dbReference type="PROSITE" id="PS50048"/>
    </source>
</evidence>
<dbReference type="PANTHER" id="PTHR35391:SF5">
    <property type="entry name" value="DUF6590 DOMAIN-CONTAINING PROTEIN"/>
    <property type="match status" value="1"/>
</dbReference>
<dbReference type="PANTHER" id="PTHR35391">
    <property type="entry name" value="C2H2-TYPE DOMAIN-CONTAINING PROTEIN-RELATED"/>
    <property type="match status" value="1"/>
</dbReference>
<keyword evidence="1" id="KW-0539">Nucleus</keyword>
<evidence type="ECO:0000313" key="3">
    <source>
        <dbReference type="EMBL" id="OSS54206.1"/>
    </source>
</evidence>
<dbReference type="AlphaFoldDB" id="A0A1Y2MDK9"/>
<dbReference type="PROSITE" id="PS50048">
    <property type="entry name" value="ZN2_CY6_FUNGAL_2"/>
    <property type="match status" value="1"/>
</dbReference>
<organism evidence="3 4">
    <name type="scientific">Epicoccum nigrum</name>
    <name type="common">Soil fungus</name>
    <name type="synonym">Epicoccum purpurascens</name>
    <dbReference type="NCBI Taxonomy" id="105696"/>
    <lineage>
        <taxon>Eukaryota</taxon>
        <taxon>Fungi</taxon>
        <taxon>Dikarya</taxon>
        <taxon>Ascomycota</taxon>
        <taxon>Pezizomycotina</taxon>
        <taxon>Dothideomycetes</taxon>
        <taxon>Pleosporomycetidae</taxon>
        <taxon>Pleosporales</taxon>
        <taxon>Pleosporineae</taxon>
        <taxon>Didymellaceae</taxon>
        <taxon>Epicoccum</taxon>
    </lineage>
</organism>
<dbReference type="InterPro" id="IPR001138">
    <property type="entry name" value="Zn2Cys6_DnaBD"/>
</dbReference>
<protein>
    <recommendedName>
        <fullName evidence="2">Zn(2)-C6 fungal-type domain-containing protein</fullName>
    </recommendedName>
</protein>
<keyword evidence="4" id="KW-1185">Reference proteome</keyword>
<dbReference type="InterPro" id="IPR013087">
    <property type="entry name" value="Znf_C2H2_type"/>
</dbReference>
<dbReference type="SMART" id="SM00355">
    <property type="entry name" value="ZnF_C2H2"/>
    <property type="match status" value="4"/>
</dbReference>
<accession>A0A1Y2MDK9</accession>
<dbReference type="CDD" id="cd00067">
    <property type="entry name" value="GAL4"/>
    <property type="match status" value="1"/>
</dbReference>
<dbReference type="GO" id="GO:0000981">
    <property type="term" value="F:DNA-binding transcription factor activity, RNA polymerase II-specific"/>
    <property type="evidence" value="ECO:0007669"/>
    <property type="project" value="InterPro"/>
</dbReference>
<dbReference type="InParanoid" id="A0A1Y2MDK9"/>
<dbReference type="SUPFAM" id="SSF57701">
    <property type="entry name" value="Zn2/Cys6 DNA-binding domain"/>
    <property type="match status" value="1"/>
</dbReference>